<evidence type="ECO:0000313" key="2">
    <source>
        <dbReference type="EMBL" id="CAG8773093.1"/>
    </source>
</evidence>
<name>A0ABN7VHK8_GIGMA</name>
<protein>
    <submittedName>
        <fullName evidence="2">44469_t:CDS:1</fullName>
    </submittedName>
</protein>
<gene>
    <name evidence="2" type="ORF">GMARGA_LOCUS18750</name>
</gene>
<organism evidence="2 3">
    <name type="scientific">Gigaspora margarita</name>
    <dbReference type="NCBI Taxonomy" id="4874"/>
    <lineage>
        <taxon>Eukaryota</taxon>
        <taxon>Fungi</taxon>
        <taxon>Fungi incertae sedis</taxon>
        <taxon>Mucoromycota</taxon>
        <taxon>Glomeromycotina</taxon>
        <taxon>Glomeromycetes</taxon>
        <taxon>Diversisporales</taxon>
        <taxon>Gigasporaceae</taxon>
        <taxon>Gigaspora</taxon>
    </lineage>
</organism>
<feature type="non-terminal residue" evidence="2">
    <location>
        <position position="1"/>
    </location>
</feature>
<evidence type="ECO:0000313" key="3">
    <source>
        <dbReference type="Proteomes" id="UP000789901"/>
    </source>
</evidence>
<keyword evidence="1" id="KW-0175">Coiled coil</keyword>
<evidence type="ECO:0000256" key="1">
    <source>
        <dbReference type="SAM" id="Coils"/>
    </source>
</evidence>
<sequence length="77" mass="9362">STRKLAKSELIMDLNGQIEKMQKFIYDQEIEIEELRDKLYDQKNEIEELKSRLQRVYDNMAKIQDLCDEKIKHNEML</sequence>
<keyword evidence="3" id="KW-1185">Reference proteome</keyword>
<accession>A0ABN7VHK8</accession>
<comment type="caution">
    <text evidence="2">The sequence shown here is derived from an EMBL/GenBank/DDBJ whole genome shotgun (WGS) entry which is preliminary data.</text>
</comment>
<dbReference type="EMBL" id="CAJVQB010015202">
    <property type="protein sequence ID" value="CAG8773093.1"/>
    <property type="molecule type" value="Genomic_DNA"/>
</dbReference>
<feature type="coiled-coil region" evidence="1">
    <location>
        <begin position="18"/>
        <end position="66"/>
    </location>
</feature>
<proteinExistence type="predicted"/>
<dbReference type="Proteomes" id="UP000789901">
    <property type="component" value="Unassembled WGS sequence"/>
</dbReference>
<reference evidence="2 3" key="1">
    <citation type="submission" date="2021-06" db="EMBL/GenBank/DDBJ databases">
        <authorList>
            <person name="Kallberg Y."/>
            <person name="Tangrot J."/>
            <person name="Rosling A."/>
        </authorList>
    </citation>
    <scope>NUCLEOTIDE SEQUENCE [LARGE SCALE GENOMIC DNA]</scope>
    <source>
        <strain evidence="2 3">120-4 pot B 10/14</strain>
    </source>
</reference>